<protein>
    <submittedName>
        <fullName evidence="1">Uncharacterized protein</fullName>
    </submittedName>
</protein>
<organism evidence="1 2">
    <name type="scientific">Comamonas suwonensis</name>
    <dbReference type="NCBI Taxonomy" id="2606214"/>
    <lineage>
        <taxon>Bacteria</taxon>
        <taxon>Pseudomonadati</taxon>
        <taxon>Pseudomonadota</taxon>
        <taxon>Betaproteobacteria</taxon>
        <taxon>Burkholderiales</taxon>
        <taxon>Comamonadaceae</taxon>
        <taxon>Comamonas</taxon>
    </lineage>
</organism>
<proteinExistence type="predicted"/>
<reference evidence="1" key="1">
    <citation type="submission" date="2020-12" db="EMBL/GenBank/DDBJ databases">
        <title>Comamonas sp. nov., isolated from stream water.</title>
        <authorList>
            <person name="Park K.-H."/>
        </authorList>
    </citation>
    <scope>NUCLEOTIDE SEQUENCE</scope>
    <source>
        <strain evidence="1">EJ-4</strain>
    </source>
</reference>
<keyword evidence="2" id="KW-1185">Reference proteome</keyword>
<dbReference type="AlphaFoldDB" id="A0A843B8E9"/>
<sequence>MSKEINRRSENRPTAKPASSTRLALEALALIPLYMLAEGRNQSIPSLIHDLTGLSKARISKGNIDTIRPSTLKKIDEHQQRWLANYLEDPEALAHAHEKIATAPKTKSGNYASWTGWMHQLEFPPEVPLPMSKAVALTIDDLTEALVAACDEDDLAKFKQILLSHIERHGSAVSIAGETGFEHATEQELKELQTLNDWAQTTVFIEKVRDTLYWDMISTLDAEWNSHYFSGRQRRSLFPLVMVRVQDGLLEGRKPLSRKNIIFRPSRRLLEFLYALLFYMRYKKWPDGAPSPQVLASILSKPSAQEVLSNSDVSNYFDGSTKLTLDLVYDHWVQMRQHFTLEKAGQGPGLPFPIVMLALHWQTLLVRDKGKSFLLPDLERYNLFWNHRRQQWESQQSAQHEFLHNASPKKGEPIEWPAWMLSQSSLSS</sequence>
<dbReference type="EMBL" id="JABBCQ020000014">
    <property type="protein sequence ID" value="MBI1625895.1"/>
    <property type="molecule type" value="Genomic_DNA"/>
</dbReference>
<evidence type="ECO:0000313" key="2">
    <source>
        <dbReference type="Proteomes" id="UP000530032"/>
    </source>
</evidence>
<dbReference type="RefSeq" id="WP_144244890.1">
    <property type="nucleotide sequence ID" value="NZ_JABBCQ020000014.1"/>
</dbReference>
<comment type="caution">
    <text evidence="1">The sequence shown here is derived from an EMBL/GenBank/DDBJ whole genome shotgun (WGS) entry which is preliminary data.</text>
</comment>
<accession>A0A843B8E9</accession>
<evidence type="ECO:0000313" key="1">
    <source>
        <dbReference type="EMBL" id="MBI1625895.1"/>
    </source>
</evidence>
<dbReference type="Proteomes" id="UP000530032">
    <property type="component" value="Unassembled WGS sequence"/>
</dbReference>
<name>A0A843B8E9_9BURK</name>
<gene>
    <name evidence="1" type="ORF">HF327_015455</name>
</gene>